<dbReference type="Pfam" id="PF01547">
    <property type="entry name" value="SBP_bac_1"/>
    <property type="match status" value="1"/>
</dbReference>
<evidence type="ECO:0000256" key="5">
    <source>
        <dbReference type="SAM" id="MobiDB-lite"/>
    </source>
</evidence>
<organism evidence="7 8">
    <name type="scientific">Candidatus Avipropionibacterium avicola</name>
    <dbReference type="NCBI Taxonomy" id="2840701"/>
    <lineage>
        <taxon>Bacteria</taxon>
        <taxon>Bacillati</taxon>
        <taxon>Actinomycetota</taxon>
        <taxon>Actinomycetes</taxon>
        <taxon>Propionibacteriales</taxon>
        <taxon>Propionibacteriaceae</taxon>
        <taxon>Propionibacteriaceae incertae sedis</taxon>
        <taxon>Candidatus Avipropionibacterium</taxon>
    </lineage>
</organism>
<reference evidence="7" key="1">
    <citation type="submission" date="2020-10" db="EMBL/GenBank/DDBJ databases">
        <authorList>
            <person name="Gilroy R."/>
        </authorList>
    </citation>
    <scope>NUCLEOTIDE SEQUENCE</scope>
    <source>
        <strain evidence="7">ChiGjej1B1-24693</strain>
    </source>
</reference>
<comment type="subcellular location">
    <subcellularLocation>
        <location evidence="1">Cell envelope</location>
    </subcellularLocation>
</comment>
<feature type="region of interest" description="Disordered" evidence="5">
    <location>
        <begin position="30"/>
        <end position="53"/>
    </location>
</feature>
<dbReference type="PANTHER" id="PTHR43649:SF31">
    <property type="entry name" value="SN-GLYCEROL-3-PHOSPHATE-BINDING PERIPLASMIC PROTEIN UGPB"/>
    <property type="match status" value="1"/>
</dbReference>
<comment type="similarity">
    <text evidence="2">Belongs to the bacterial solute-binding protein 1 family.</text>
</comment>
<keyword evidence="4 6" id="KW-0732">Signal</keyword>
<dbReference type="EMBL" id="DVLP01000018">
    <property type="protein sequence ID" value="HIT74045.1"/>
    <property type="molecule type" value="Genomic_DNA"/>
</dbReference>
<evidence type="ECO:0000313" key="8">
    <source>
        <dbReference type="Proteomes" id="UP000886842"/>
    </source>
</evidence>
<name>A0A9D1GWE6_9ACTN</name>
<evidence type="ECO:0000256" key="4">
    <source>
        <dbReference type="ARBA" id="ARBA00022729"/>
    </source>
</evidence>
<keyword evidence="3" id="KW-0813">Transport</keyword>
<proteinExistence type="inferred from homology"/>
<dbReference type="Gene3D" id="3.40.190.10">
    <property type="entry name" value="Periplasmic binding protein-like II"/>
    <property type="match status" value="3"/>
</dbReference>
<dbReference type="InterPro" id="IPR006059">
    <property type="entry name" value="SBP"/>
</dbReference>
<dbReference type="AlphaFoldDB" id="A0A9D1GWE6"/>
<feature type="chain" id="PRO_5038845872" evidence="6">
    <location>
        <begin position="31"/>
        <end position="549"/>
    </location>
</feature>
<dbReference type="InterPro" id="IPR050490">
    <property type="entry name" value="Bact_solute-bd_prot1"/>
</dbReference>
<reference evidence="7" key="2">
    <citation type="journal article" date="2021" name="PeerJ">
        <title>Extensive microbial diversity within the chicken gut microbiome revealed by metagenomics and culture.</title>
        <authorList>
            <person name="Gilroy R."/>
            <person name="Ravi A."/>
            <person name="Getino M."/>
            <person name="Pursley I."/>
            <person name="Horton D.L."/>
            <person name="Alikhan N.F."/>
            <person name="Baker D."/>
            <person name="Gharbi K."/>
            <person name="Hall N."/>
            <person name="Watson M."/>
            <person name="Adriaenssens E.M."/>
            <person name="Foster-Nyarko E."/>
            <person name="Jarju S."/>
            <person name="Secka A."/>
            <person name="Antonio M."/>
            <person name="Oren A."/>
            <person name="Chaudhuri R.R."/>
            <person name="La Ragione R."/>
            <person name="Hildebrand F."/>
            <person name="Pallen M.J."/>
        </authorList>
    </citation>
    <scope>NUCLEOTIDE SEQUENCE</scope>
    <source>
        <strain evidence="7">ChiGjej1B1-24693</strain>
    </source>
</reference>
<evidence type="ECO:0000313" key="7">
    <source>
        <dbReference type="EMBL" id="HIT74045.1"/>
    </source>
</evidence>
<evidence type="ECO:0000256" key="6">
    <source>
        <dbReference type="SAM" id="SignalP"/>
    </source>
</evidence>
<protein>
    <submittedName>
        <fullName evidence="7">Extracellular solute-binding protein</fullName>
    </submittedName>
</protein>
<comment type="caution">
    <text evidence="7">The sequence shown here is derived from an EMBL/GenBank/DDBJ whole genome shotgun (WGS) entry which is preliminary data.</text>
</comment>
<sequence length="549" mass="58980">MTTTTSMTMNRRSLLALGGLAAAATGAGLAGCGGSSQDRPQTGGGGDTSVLPDHIAFPEVSPDLPGDLDSLIAPGYFGYPDGADRVTTVDGDVGTGGDLSVFVITYSPPPPAVKRNAYWQAINEALNVNLKPTLVPTDFDTKLAAMLTGNDIPDIVTMHTASAWRLRGYESVVQDKFADLTELLSGGAVADYPNLARLPQQAWEAAVVAGKIHATPTLRIRTAGPIFTRPDIIEEAGANPEPTNKEEFEELCKAVTNGPGRRYAMAATSSWLEHLFFPMFSVPNGWRQESDGALTRDFETEEWEAAIAYIADTWKNGWWHPDVGGSSLEVEPLFANGTIALFSDNFVRYTVRGEVNFDVGLMSPFLAEGGKGAQYTLGPTDFLTFVKKGEVERVKECLRVIDWCSAPFGSEENFLRTYGVEGDDHTITDGEPVLTERGSSEVTGMSLRFVAGGPDVLYAQNGAPDMVKMLHDYQSDNVDNQLVDPTQGVYSPTESRTSAASQKIADTVSDVITGRSQVSALAEAVDGWRKAGGDKVREEYQAALEELPA</sequence>
<dbReference type="GO" id="GO:0030313">
    <property type="term" value="C:cell envelope"/>
    <property type="evidence" value="ECO:0007669"/>
    <property type="project" value="UniProtKB-SubCell"/>
</dbReference>
<evidence type="ECO:0000256" key="3">
    <source>
        <dbReference type="ARBA" id="ARBA00022448"/>
    </source>
</evidence>
<evidence type="ECO:0000256" key="2">
    <source>
        <dbReference type="ARBA" id="ARBA00008520"/>
    </source>
</evidence>
<accession>A0A9D1GWE6</accession>
<dbReference type="PANTHER" id="PTHR43649">
    <property type="entry name" value="ARABINOSE-BINDING PROTEIN-RELATED"/>
    <property type="match status" value="1"/>
</dbReference>
<dbReference type="SUPFAM" id="SSF53850">
    <property type="entry name" value="Periplasmic binding protein-like II"/>
    <property type="match status" value="1"/>
</dbReference>
<gene>
    <name evidence="7" type="ORF">IAA98_00490</name>
</gene>
<feature type="signal peptide" evidence="6">
    <location>
        <begin position="1"/>
        <end position="30"/>
    </location>
</feature>
<evidence type="ECO:0000256" key="1">
    <source>
        <dbReference type="ARBA" id="ARBA00004196"/>
    </source>
</evidence>
<dbReference type="PROSITE" id="PS51318">
    <property type="entry name" value="TAT"/>
    <property type="match status" value="1"/>
</dbReference>
<dbReference type="Proteomes" id="UP000886842">
    <property type="component" value="Unassembled WGS sequence"/>
</dbReference>
<dbReference type="InterPro" id="IPR006311">
    <property type="entry name" value="TAT_signal"/>
</dbReference>